<keyword evidence="3" id="KW-0804">Transcription</keyword>
<keyword evidence="6" id="KW-1185">Reference proteome</keyword>
<gene>
    <name evidence="5" type="ORF">HMPREF0548_2010</name>
</gene>
<name>C2EQR4_9LACO</name>
<dbReference type="PROSITE" id="PS50932">
    <property type="entry name" value="HTH_LACI_2"/>
    <property type="match status" value="1"/>
</dbReference>
<dbReference type="SMART" id="SM00354">
    <property type="entry name" value="HTH_LACI"/>
    <property type="match status" value="1"/>
</dbReference>
<dbReference type="PANTHER" id="PTHR30146:SF149">
    <property type="entry name" value="HTH-TYPE TRANSCRIPTIONAL REGULATOR EBGR"/>
    <property type="match status" value="1"/>
</dbReference>
<dbReference type="CDD" id="cd01544">
    <property type="entry name" value="PBP1_GalR"/>
    <property type="match status" value="1"/>
</dbReference>
<keyword evidence="1" id="KW-0805">Transcription regulation</keyword>
<evidence type="ECO:0000256" key="1">
    <source>
        <dbReference type="ARBA" id="ARBA00023015"/>
    </source>
</evidence>
<dbReference type="OrthoDB" id="43195at2"/>
<reference evidence="5 6" key="1">
    <citation type="submission" date="2009-01" db="EMBL/GenBank/DDBJ databases">
        <authorList>
            <person name="Qin X."/>
            <person name="Bachman B."/>
            <person name="Battles P."/>
            <person name="Bell A."/>
            <person name="Bess C."/>
            <person name="Bickham C."/>
            <person name="Chaboub L."/>
            <person name="Chen D."/>
            <person name="Coyle M."/>
            <person name="Deiros D.R."/>
            <person name="Dinh H."/>
            <person name="Forbes L."/>
            <person name="Fowler G."/>
            <person name="Francisco L."/>
            <person name="Fu Q."/>
            <person name="Gubbala S."/>
            <person name="Hale W."/>
            <person name="Han Y."/>
            <person name="Hemphill L."/>
            <person name="Highlander S.K."/>
            <person name="Hirani K."/>
            <person name="Hogues M."/>
            <person name="Jackson L."/>
            <person name="Jakkamsetti A."/>
            <person name="Javaid M."/>
            <person name="Jiang H."/>
            <person name="Korchina V."/>
            <person name="Kovar C."/>
            <person name="Lara F."/>
            <person name="Lee S."/>
            <person name="Mata R."/>
            <person name="Mathew T."/>
            <person name="Moen C."/>
            <person name="Morales K."/>
            <person name="Munidasa M."/>
            <person name="Nazareth L."/>
            <person name="Ngo R."/>
            <person name="Nguyen L."/>
            <person name="Okwuonu G."/>
            <person name="Ongeri F."/>
            <person name="Patil S."/>
            <person name="Petrosino J."/>
            <person name="Pham C."/>
            <person name="Pham P."/>
            <person name="Pu L.-L."/>
            <person name="Puazo M."/>
            <person name="Raj R."/>
            <person name="Reid J."/>
            <person name="Rouhana J."/>
            <person name="Saada N."/>
            <person name="Shang Y."/>
            <person name="Simmons D."/>
            <person name="Thornton R."/>
            <person name="Warren J."/>
            <person name="Weissenberger G."/>
            <person name="Zhang J."/>
            <person name="Zhang L."/>
            <person name="Zhou C."/>
            <person name="Zhu D."/>
            <person name="Muzny D."/>
            <person name="Worley K."/>
            <person name="Gibbs R."/>
        </authorList>
    </citation>
    <scope>NUCLEOTIDE SEQUENCE [LARGE SCALE GENOMIC DNA]</scope>
    <source>
        <strain evidence="5 6">DSM 16047</strain>
    </source>
</reference>
<accession>C2EQR4</accession>
<dbReference type="CDD" id="cd01392">
    <property type="entry name" value="HTH_LacI"/>
    <property type="match status" value="1"/>
</dbReference>
<dbReference type="HOGENOM" id="CLU_037628_1_0_9"/>
<proteinExistence type="predicted"/>
<dbReference type="Gene3D" id="3.40.50.2300">
    <property type="match status" value="2"/>
</dbReference>
<evidence type="ECO:0000313" key="6">
    <source>
        <dbReference type="Proteomes" id="UP000005583"/>
    </source>
</evidence>
<organism evidence="5 6">
    <name type="scientific">Lactobacillus ultunensis DSM 16047</name>
    <dbReference type="NCBI Taxonomy" id="525365"/>
    <lineage>
        <taxon>Bacteria</taxon>
        <taxon>Bacillati</taxon>
        <taxon>Bacillota</taxon>
        <taxon>Bacilli</taxon>
        <taxon>Lactobacillales</taxon>
        <taxon>Lactobacillaceae</taxon>
        <taxon>Lactobacillus</taxon>
    </lineage>
</organism>
<dbReference type="Proteomes" id="UP000005583">
    <property type="component" value="Unassembled WGS sequence"/>
</dbReference>
<dbReference type="EMBL" id="ACGU01000110">
    <property type="protein sequence ID" value="EEJ71067.1"/>
    <property type="molecule type" value="Genomic_DNA"/>
</dbReference>
<dbReference type="Pfam" id="PF00356">
    <property type="entry name" value="LacI"/>
    <property type="match status" value="1"/>
</dbReference>
<dbReference type="SUPFAM" id="SSF53822">
    <property type="entry name" value="Periplasmic binding protein-like I"/>
    <property type="match status" value="1"/>
</dbReference>
<evidence type="ECO:0000259" key="4">
    <source>
        <dbReference type="PROSITE" id="PS50932"/>
    </source>
</evidence>
<protein>
    <submittedName>
        <fullName evidence="5">Transcriptional regulator, LacI family</fullName>
    </submittedName>
</protein>
<feature type="domain" description="HTH lacI-type" evidence="4">
    <location>
        <begin position="2"/>
        <end position="58"/>
    </location>
</feature>
<dbReference type="STRING" id="525365.HMPREF0548_2010"/>
<sequence>MASIRDIAKMAGVSPASVSRILNNDTSFSINKNTRKRVIEIANRVHYSKSKSKPGPKSAGDDMSIGLILRHTSQTELTDPYFRNIHQGIDEEAAKWRLRTETIFIMHDQDKDWDQIAKYGAIIVEGQMTPDAIKRIHSLNKNVILVDATPTKEELGCNYISNDFLNKTNEILDYLYKLGHRNIAYIGGRSSMVNMEGKTVYRNTDEREETYLNWMKIHDLGQYSHTFISSWGTQEGLESGEKLLQLKERPTAVVVGSDPMALGVYKAFSNHGISIPDDISVVSFDDVEINRYLTPTLSSVYMDSAEMGKTAVRVAKDMIAEENKMSLTITCHSKLNIRDSVTKK</sequence>
<evidence type="ECO:0000256" key="3">
    <source>
        <dbReference type="ARBA" id="ARBA00023163"/>
    </source>
</evidence>
<dbReference type="InterPro" id="IPR000843">
    <property type="entry name" value="HTH_LacI"/>
</dbReference>
<dbReference type="InterPro" id="IPR028082">
    <property type="entry name" value="Peripla_BP_I"/>
</dbReference>
<keyword evidence="2" id="KW-0238">DNA-binding</keyword>
<dbReference type="PROSITE" id="PS00356">
    <property type="entry name" value="HTH_LACI_1"/>
    <property type="match status" value="1"/>
</dbReference>
<dbReference type="PRINTS" id="PR00036">
    <property type="entry name" value="HTHLACI"/>
</dbReference>
<dbReference type="GO" id="GO:0000976">
    <property type="term" value="F:transcription cis-regulatory region binding"/>
    <property type="evidence" value="ECO:0007669"/>
    <property type="project" value="TreeGrafter"/>
</dbReference>
<comment type="caution">
    <text evidence="5">The sequence shown here is derived from an EMBL/GenBank/DDBJ whole genome shotgun (WGS) entry which is preliminary data.</text>
</comment>
<evidence type="ECO:0000256" key="2">
    <source>
        <dbReference type="ARBA" id="ARBA00023125"/>
    </source>
</evidence>
<evidence type="ECO:0000313" key="5">
    <source>
        <dbReference type="EMBL" id="EEJ71067.1"/>
    </source>
</evidence>
<dbReference type="InterPro" id="IPR010982">
    <property type="entry name" value="Lambda_DNA-bd_dom_sf"/>
</dbReference>
<dbReference type="PATRIC" id="fig|525365.8.peg.1181"/>
<dbReference type="eggNOG" id="COG1609">
    <property type="taxonomic scope" value="Bacteria"/>
</dbReference>
<dbReference type="AlphaFoldDB" id="C2EQR4"/>
<dbReference type="Gene3D" id="1.10.260.40">
    <property type="entry name" value="lambda repressor-like DNA-binding domains"/>
    <property type="match status" value="1"/>
</dbReference>
<dbReference type="InterPro" id="IPR046335">
    <property type="entry name" value="LacI/GalR-like_sensor"/>
</dbReference>
<dbReference type="SUPFAM" id="SSF47413">
    <property type="entry name" value="lambda repressor-like DNA-binding domains"/>
    <property type="match status" value="1"/>
</dbReference>
<dbReference type="Pfam" id="PF13377">
    <property type="entry name" value="Peripla_BP_3"/>
    <property type="match status" value="1"/>
</dbReference>
<dbReference type="RefSeq" id="WP_007126767.1">
    <property type="nucleotide sequence ID" value="NZ_AZFO01000003.1"/>
</dbReference>
<dbReference type="GO" id="GO:0003700">
    <property type="term" value="F:DNA-binding transcription factor activity"/>
    <property type="evidence" value="ECO:0007669"/>
    <property type="project" value="TreeGrafter"/>
</dbReference>
<dbReference type="PANTHER" id="PTHR30146">
    <property type="entry name" value="LACI-RELATED TRANSCRIPTIONAL REPRESSOR"/>
    <property type="match status" value="1"/>
</dbReference>